<dbReference type="PANTHER" id="PTHR10672">
    <property type="entry name" value="ADDUCIN"/>
    <property type="match status" value="1"/>
</dbReference>
<sequence>MRSIDNVHCLDSGHDFSPEEWAVRTELAALYRLIAHFRMTDMIDTHISARLPGQPGDAPTFLINRYGLLFHEMRASDLVKIDHLGNVIDERAKSDPARFRVNAAGFTIHSAIHMARDDLHFVVHTHTAAGIAVSAQTDGLLPISQHALKFYGRLGYHDYEGIALDLRERERLVRDFGKHKAMILRNHGLIAGGATAAEAFHEIYFLERACQAQVQAMSGGAKLTIPPADVCERTAGQFMRDESAEITETAWRAALRLIDDPHNDYRS</sequence>
<dbReference type="AlphaFoldDB" id="A0A7Z7B202"/>
<dbReference type="GO" id="GO:0005856">
    <property type="term" value="C:cytoskeleton"/>
    <property type="evidence" value="ECO:0007669"/>
    <property type="project" value="TreeGrafter"/>
</dbReference>
<evidence type="ECO:0000256" key="1">
    <source>
        <dbReference type="ARBA" id="ARBA00037961"/>
    </source>
</evidence>
<proteinExistence type="inferred from homology"/>
<dbReference type="InterPro" id="IPR001303">
    <property type="entry name" value="Aldolase_II/adducin_N"/>
</dbReference>
<dbReference type="RefSeq" id="WP_091776264.1">
    <property type="nucleotide sequence ID" value="NZ_FNDI01000003.1"/>
</dbReference>
<dbReference type="GO" id="GO:0051015">
    <property type="term" value="F:actin filament binding"/>
    <property type="evidence" value="ECO:0007669"/>
    <property type="project" value="TreeGrafter"/>
</dbReference>
<name>A0A7Z7B202_9BURK</name>
<accession>A0A7Z7B202</accession>
<gene>
    <name evidence="3" type="ORF">SAMN04487926_10330</name>
</gene>
<dbReference type="InterPro" id="IPR051017">
    <property type="entry name" value="Aldolase-II_Adducin_sf"/>
</dbReference>
<keyword evidence="4" id="KW-1185">Reference proteome</keyword>
<dbReference type="SMART" id="SM01007">
    <property type="entry name" value="Aldolase_II"/>
    <property type="match status" value="1"/>
</dbReference>
<dbReference type="Pfam" id="PF00596">
    <property type="entry name" value="Aldolase_II"/>
    <property type="match status" value="1"/>
</dbReference>
<dbReference type="SUPFAM" id="SSF53639">
    <property type="entry name" value="AraD/HMP-PK domain-like"/>
    <property type="match status" value="1"/>
</dbReference>
<dbReference type="Proteomes" id="UP000198900">
    <property type="component" value="Unassembled WGS sequence"/>
</dbReference>
<evidence type="ECO:0000313" key="3">
    <source>
        <dbReference type="EMBL" id="SDH24164.1"/>
    </source>
</evidence>
<comment type="similarity">
    <text evidence="1">Belongs to the aldolase class II family.</text>
</comment>
<dbReference type="Gene3D" id="3.40.225.10">
    <property type="entry name" value="Class II aldolase/adducin N-terminal domain"/>
    <property type="match status" value="1"/>
</dbReference>
<comment type="caution">
    <text evidence="3">The sequence shown here is derived from an EMBL/GenBank/DDBJ whole genome shotgun (WGS) entry which is preliminary data.</text>
</comment>
<evidence type="ECO:0000313" key="4">
    <source>
        <dbReference type="Proteomes" id="UP000198900"/>
    </source>
</evidence>
<dbReference type="InterPro" id="IPR036409">
    <property type="entry name" value="Aldolase_II/adducin_N_sf"/>
</dbReference>
<protein>
    <submittedName>
        <fullName evidence="3">Ribulose-5-phosphate 4-epimerase/Fuculose-1-phosphate aldolase</fullName>
    </submittedName>
</protein>
<dbReference type="PANTHER" id="PTHR10672:SF3">
    <property type="entry name" value="PROTEIN HU-LI TAI SHAO"/>
    <property type="match status" value="1"/>
</dbReference>
<dbReference type="NCBIfam" id="NF005451">
    <property type="entry name" value="PRK07044.1"/>
    <property type="match status" value="1"/>
</dbReference>
<evidence type="ECO:0000259" key="2">
    <source>
        <dbReference type="SMART" id="SM01007"/>
    </source>
</evidence>
<dbReference type="EMBL" id="FNDI01000003">
    <property type="protein sequence ID" value="SDH24164.1"/>
    <property type="molecule type" value="Genomic_DNA"/>
</dbReference>
<feature type="domain" description="Class II aldolase/adducin N-terminal" evidence="2">
    <location>
        <begin position="25"/>
        <end position="214"/>
    </location>
</feature>
<organism evidence="3 4">
    <name type="scientific">Paraburkholderia steynii</name>
    <dbReference type="NCBI Taxonomy" id="1245441"/>
    <lineage>
        <taxon>Bacteria</taxon>
        <taxon>Pseudomonadati</taxon>
        <taxon>Pseudomonadota</taxon>
        <taxon>Betaproteobacteria</taxon>
        <taxon>Burkholderiales</taxon>
        <taxon>Burkholderiaceae</taxon>
        <taxon>Paraburkholderia</taxon>
    </lineage>
</organism>
<reference evidence="3" key="1">
    <citation type="submission" date="2016-10" db="EMBL/GenBank/DDBJ databases">
        <authorList>
            <person name="Varghese N."/>
            <person name="Submissions S."/>
        </authorList>
    </citation>
    <scope>NUCLEOTIDE SEQUENCE [LARGE SCALE GENOMIC DNA]</scope>
    <source>
        <strain evidence="3">YR281</strain>
    </source>
</reference>